<dbReference type="RefSeq" id="XP_003646650.1">
    <property type="nucleotide sequence ID" value="XM_003646602.1"/>
</dbReference>
<dbReference type="Proteomes" id="UP000006790">
    <property type="component" value="Chromosome 5"/>
</dbReference>
<keyword evidence="4" id="KW-1185">Reference proteome</keyword>
<name>I6NCP1_ERECY</name>
<feature type="compositionally biased region" description="Low complexity" evidence="1">
    <location>
        <begin position="42"/>
        <end position="54"/>
    </location>
</feature>
<feature type="domain" description="GDS1 winged helix" evidence="2">
    <location>
        <begin position="113"/>
        <end position="207"/>
    </location>
</feature>
<dbReference type="eggNOG" id="ENOG502RQJB">
    <property type="taxonomic scope" value="Eukaryota"/>
</dbReference>
<reference evidence="3 4" key="1">
    <citation type="journal article" date="2011" name="G3 (Bethesda)">
        <title>Genome evolution in the Eremothecium clade of the Saccharomyces complex revealed by comparative genomics.</title>
        <authorList>
            <person name="Wendland J."/>
            <person name="Walther A."/>
        </authorList>
    </citation>
    <scope>NUCLEOTIDE SEQUENCE [LARGE SCALE GENOMIC DNA]</scope>
    <source>
        <strain evidence="4">CBS 270.75 / DBVPG 7215 / KCTC 17166 / NRRL Y-17582</strain>
    </source>
</reference>
<feature type="region of interest" description="Disordered" evidence="1">
    <location>
        <begin position="337"/>
        <end position="371"/>
    </location>
</feature>
<evidence type="ECO:0000256" key="1">
    <source>
        <dbReference type="SAM" id="MobiDB-lite"/>
    </source>
</evidence>
<evidence type="ECO:0000313" key="4">
    <source>
        <dbReference type="Proteomes" id="UP000006790"/>
    </source>
</evidence>
<sequence>MALTDSKLVNIPIVESEVIQNSKSPIFHAGYMAETEENEMVNGSDSSNSPPGSSIDDESDSQSPNSAADSGSPSTKKKSMSSGSLTSSSSSGAISKMVPVTGERPRPENTEPPLDDEVLHAVFLILWEQDSQQQGMTVKQICDLLVEIHPDITKLSTKLSNLVSAKLNAYVKKVEKGEKALKYALSREWSDASPRRMVYVYRGILAPEYQQLAKAASARQKAKQQQSNPSAKQKKMTPSSLSSQQQQSQQSSQLQRPQQNLDFNSTLVDAKNVGTFARTLGVNNNGFSNGIYGNSELNIPYATSPVSLGLATKQPIVSPNNCTVSQNPNMKRMKPIAPDDTSRSMPFKKAKTNNWPKGITSGAKTNSTQSNVLPADSSKAYITAAAAAPRLSKIATPKGMVSATSTISASSSSFIPPTFPSFSTPSSSNVSAATVITAIHRAVITQTPITVKLNMSQKSQNQNIWIKTIRDGFLAEEIDSPESVTVDQLDEMFD</sequence>
<evidence type="ECO:0000259" key="2">
    <source>
        <dbReference type="Pfam" id="PF25318"/>
    </source>
</evidence>
<dbReference type="InterPro" id="IPR057511">
    <property type="entry name" value="WH_GDS1"/>
</dbReference>
<dbReference type="GO" id="GO:0005634">
    <property type="term" value="C:nucleus"/>
    <property type="evidence" value="ECO:0007669"/>
    <property type="project" value="EnsemblFungi"/>
</dbReference>
<feature type="compositionally biased region" description="Low complexity" evidence="1">
    <location>
        <begin position="70"/>
        <end position="96"/>
    </location>
</feature>
<gene>
    <name evidence="3" type="ordered locus">Ecym_5033</name>
</gene>
<dbReference type="InParanoid" id="I6NCP1"/>
<dbReference type="GO" id="GO:0062060">
    <property type="term" value="F:NuA4 histone acetyltransferase complex binding"/>
    <property type="evidence" value="ECO:0007669"/>
    <property type="project" value="EnsemblFungi"/>
</dbReference>
<feature type="compositionally biased region" description="Low complexity" evidence="1">
    <location>
        <begin position="216"/>
        <end position="226"/>
    </location>
</feature>
<protein>
    <recommendedName>
        <fullName evidence="2">GDS1 winged helix domain-containing protein</fullName>
    </recommendedName>
</protein>
<feature type="region of interest" description="Disordered" evidence="1">
    <location>
        <begin position="216"/>
        <end position="257"/>
    </location>
</feature>
<dbReference type="HOGENOM" id="CLU_028816_1_0_1"/>
<dbReference type="OrthoDB" id="4090479at2759"/>
<dbReference type="OMA" id="RRMVYVY"/>
<feature type="region of interest" description="Disordered" evidence="1">
    <location>
        <begin position="19"/>
        <end position="114"/>
    </location>
</feature>
<dbReference type="AlphaFoldDB" id="I6NCP1"/>
<evidence type="ECO:0000313" key="3">
    <source>
        <dbReference type="EMBL" id="AET39833.1"/>
    </source>
</evidence>
<organism evidence="3 4">
    <name type="scientific">Eremothecium cymbalariae (strain CBS 270.75 / DBVPG 7215 / KCTC 17166 / NRRL Y-17582)</name>
    <name type="common">Yeast</name>
    <dbReference type="NCBI Taxonomy" id="931890"/>
    <lineage>
        <taxon>Eukaryota</taxon>
        <taxon>Fungi</taxon>
        <taxon>Dikarya</taxon>
        <taxon>Ascomycota</taxon>
        <taxon>Saccharomycotina</taxon>
        <taxon>Saccharomycetes</taxon>
        <taxon>Saccharomycetales</taxon>
        <taxon>Saccharomycetaceae</taxon>
        <taxon>Eremothecium</taxon>
    </lineage>
</organism>
<dbReference type="GeneID" id="11470266"/>
<dbReference type="EMBL" id="CP002501">
    <property type="protein sequence ID" value="AET39833.1"/>
    <property type="molecule type" value="Genomic_DNA"/>
</dbReference>
<accession>I6NCP1</accession>
<feature type="compositionally biased region" description="Low complexity" evidence="1">
    <location>
        <begin position="238"/>
        <end position="257"/>
    </location>
</feature>
<dbReference type="GO" id="GO:0009060">
    <property type="term" value="P:aerobic respiration"/>
    <property type="evidence" value="ECO:0007669"/>
    <property type="project" value="EnsemblFungi"/>
</dbReference>
<dbReference type="FunCoup" id="I6NCP1">
    <property type="interactions" value="118"/>
</dbReference>
<feature type="compositionally biased region" description="Polar residues" evidence="1">
    <location>
        <begin position="362"/>
        <end position="371"/>
    </location>
</feature>
<dbReference type="Pfam" id="PF25318">
    <property type="entry name" value="WHD_GDS1"/>
    <property type="match status" value="1"/>
</dbReference>
<dbReference type="KEGG" id="erc:Ecym_5033"/>
<proteinExistence type="predicted"/>